<dbReference type="InParanoid" id="A0A2R6QXS6"/>
<dbReference type="InterPro" id="IPR001353">
    <property type="entry name" value="Proteasome_sua/b"/>
</dbReference>
<dbReference type="STRING" id="1590841.A0A2R6QXS6"/>
<dbReference type="OrthoDB" id="431557at2759"/>
<protein>
    <submittedName>
        <fullName evidence="2">Proteasome subunit alpha type-1-A like</fullName>
    </submittedName>
</protein>
<accession>A0A2R6QXS6</accession>
<organism evidence="2 3">
    <name type="scientific">Actinidia chinensis var. chinensis</name>
    <name type="common">Chinese soft-hair kiwi</name>
    <dbReference type="NCBI Taxonomy" id="1590841"/>
    <lineage>
        <taxon>Eukaryota</taxon>
        <taxon>Viridiplantae</taxon>
        <taxon>Streptophyta</taxon>
        <taxon>Embryophyta</taxon>
        <taxon>Tracheophyta</taxon>
        <taxon>Spermatophyta</taxon>
        <taxon>Magnoliopsida</taxon>
        <taxon>eudicotyledons</taxon>
        <taxon>Gunneridae</taxon>
        <taxon>Pentapetalae</taxon>
        <taxon>asterids</taxon>
        <taxon>Ericales</taxon>
        <taxon>Actinidiaceae</taxon>
        <taxon>Actinidia</taxon>
    </lineage>
</organism>
<dbReference type="PANTHER" id="PTHR11599">
    <property type="entry name" value="PROTEASOME SUBUNIT ALPHA/BETA"/>
    <property type="match status" value="1"/>
</dbReference>
<dbReference type="Gramene" id="PSS17196">
    <property type="protein sequence ID" value="PSS17196"/>
    <property type="gene ID" value="CEY00_Acc11986"/>
</dbReference>
<evidence type="ECO:0000256" key="1">
    <source>
        <dbReference type="ARBA" id="ARBA00022942"/>
    </source>
</evidence>
<dbReference type="GO" id="GO:0051603">
    <property type="term" value="P:proteolysis involved in protein catabolic process"/>
    <property type="evidence" value="ECO:0007669"/>
    <property type="project" value="InterPro"/>
</dbReference>
<dbReference type="Proteomes" id="UP000241394">
    <property type="component" value="Chromosome LG11"/>
</dbReference>
<name>A0A2R6QXS6_ACTCC</name>
<dbReference type="EMBL" id="NKQK01000011">
    <property type="protein sequence ID" value="PSS17196.1"/>
    <property type="molecule type" value="Genomic_DNA"/>
</dbReference>
<dbReference type="GO" id="GO:0005839">
    <property type="term" value="C:proteasome core complex"/>
    <property type="evidence" value="ECO:0007669"/>
    <property type="project" value="InterPro"/>
</dbReference>
<keyword evidence="3" id="KW-1185">Reference proteome</keyword>
<dbReference type="AlphaFoldDB" id="A0A2R6QXS6"/>
<sequence>MFREPYDTDSMTWSPLGQLYAMKAVKQGAEAIGLRSKTHVVLVSVNKVQSRLSEHQTKIFEVDDYIGVASDGSFLSRLLRSECINYSYTYGSPIPVGRLIVRIADKAQVATNPIPTFSLSLHILLIWIDERWSIELGMGAFLQIQGKDWGYWLK</sequence>
<evidence type="ECO:0000313" key="3">
    <source>
        <dbReference type="Proteomes" id="UP000241394"/>
    </source>
</evidence>
<dbReference type="InterPro" id="IPR050115">
    <property type="entry name" value="Proteasome_alpha"/>
</dbReference>
<dbReference type="SUPFAM" id="SSF56235">
    <property type="entry name" value="N-terminal nucleophile aminohydrolases (Ntn hydrolases)"/>
    <property type="match status" value="1"/>
</dbReference>
<evidence type="ECO:0000313" key="2">
    <source>
        <dbReference type="EMBL" id="PSS17196.1"/>
    </source>
</evidence>
<comment type="caution">
    <text evidence="2">The sequence shown here is derived from an EMBL/GenBank/DDBJ whole genome shotgun (WGS) entry which is preliminary data.</text>
</comment>
<dbReference type="Gene3D" id="3.60.20.10">
    <property type="entry name" value="Glutamine Phosphoribosylpyrophosphate, subunit 1, domain 1"/>
    <property type="match status" value="1"/>
</dbReference>
<dbReference type="Pfam" id="PF00227">
    <property type="entry name" value="Proteasome"/>
    <property type="match status" value="1"/>
</dbReference>
<dbReference type="InterPro" id="IPR029055">
    <property type="entry name" value="Ntn_hydrolases_N"/>
</dbReference>
<reference evidence="3" key="2">
    <citation type="journal article" date="2018" name="BMC Genomics">
        <title>A manually annotated Actinidia chinensis var. chinensis (kiwifruit) genome highlights the challenges associated with draft genomes and gene prediction in plants.</title>
        <authorList>
            <person name="Pilkington S.M."/>
            <person name="Crowhurst R."/>
            <person name="Hilario E."/>
            <person name="Nardozza S."/>
            <person name="Fraser L."/>
            <person name="Peng Y."/>
            <person name="Gunaseelan K."/>
            <person name="Simpson R."/>
            <person name="Tahir J."/>
            <person name="Deroles S.C."/>
            <person name="Templeton K."/>
            <person name="Luo Z."/>
            <person name="Davy M."/>
            <person name="Cheng C."/>
            <person name="McNeilage M."/>
            <person name="Scaglione D."/>
            <person name="Liu Y."/>
            <person name="Zhang Q."/>
            <person name="Datson P."/>
            <person name="De Silva N."/>
            <person name="Gardiner S.E."/>
            <person name="Bassett H."/>
            <person name="Chagne D."/>
            <person name="McCallum J."/>
            <person name="Dzierzon H."/>
            <person name="Deng C."/>
            <person name="Wang Y.Y."/>
            <person name="Barron L."/>
            <person name="Manako K."/>
            <person name="Bowen J."/>
            <person name="Foster T.M."/>
            <person name="Erridge Z.A."/>
            <person name="Tiffin H."/>
            <person name="Waite C.N."/>
            <person name="Davies K.M."/>
            <person name="Grierson E.P."/>
            <person name="Laing W.A."/>
            <person name="Kirk R."/>
            <person name="Chen X."/>
            <person name="Wood M."/>
            <person name="Montefiori M."/>
            <person name="Brummell D.A."/>
            <person name="Schwinn K.E."/>
            <person name="Catanach A."/>
            <person name="Fullerton C."/>
            <person name="Li D."/>
            <person name="Meiyalaghan S."/>
            <person name="Nieuwenhuizen N."/>
            <person name="Read N."/>
            <person name="Prakash R."/>
            <person name="Hunter D."/>
            <person name="Zhang H."/>
            <person name="McKenzie M."/>
            <person name="Knabel M."/>
            <person name="Harris A."/>
            <person name="Allan A.C."/>
            <person name="Gleave A."/>
            <person name="Chen A."/>
            <person name="Janssen B.J."/>
            <person name="Plunkett B."/>
            <person name="Ampomah-Dwamena C."/>
            <person name="Voogd C."/>
            <person name="Leif D."/>
            <person name="Lafferty D."/>
            <person name="Souleyre E.J.F."/>
            <person name="Varkonyi-Gasic E."/>
            <person name="Gambi F."/>
            <person name="Hanley J."/>
            <person name="Yao J.L."/>
            <person name="Cheung J."/>
            <person name="David K.M."/>
            <person name="Warren B."/>
            <person name="Marsh K."/>
            <person name="Snowden K.C."/>
            <person name="Lin-Wang K."/>
            <person name="Brian L."/>
            <person name="Martinez-Sanchez M."/>
            <person name="Wang M."/>
            <person name="Ileperuma N."/>
            <person name="Macnee N."/>
            <person name="Campin R."/>
            <person name="McAtee P."/>
            <person name="Drummond R.S.M."/>
            <person name="Espley R.V."/>
            <person name="Ireland H.S."/>
            <person name="Wu R."/>
            <person name="Atkinson R.G."/>
            <person name="Karunairetnam S."/>
            <person name="Bulley S."/>
            <person name="Chunkath S."/>
            <person name="Hanley Z."/>
            <person name="Storey R."/>
            <person name="Thrimawithana A.H."/>
            <person name="Thomson S."/>
            <person name="David C."/>
            <person name="Testolin R."/>
            <person name="Huang H."/>
            <person name="Hellens R.P."/>
            <person name="Schaffer R.J."/>
        </authorList>
    </citation>
    <scope>NUCLEOTIDE SEQUENCE [LARGE SCALE GENOMIC DNA]</scope>
    <source>
        <strain evidence="3">cv. Red5</strain>
    </source>
</reference>
<proteinExistence type="predicted"/>
<reference evidence="2 3" key="1">
    <citation type="submission" date="2017-07" db="EMBL/GenBank/DDBJ databases">
        <title>An improved, manually edited Actinidia chinensis var. chinensis (kiwifruit) genome highlights the challenges associated with draft genomes and gene prediction in plants.</title>
        <authorList>
            <person name="Pilkington S."/>
            <person name="Crowhurst R."/>
            <person name="Hilario E."/>
            <person name="Nardozza S."/>
            <person name="Fraser L."/>
            <person name="Peng Y."/>
            <person name="Gunaseelan K."/>
            <person name="Simpson R."/>
            <person name="Tahir J."/>
            <person name="Deroles S."/>
            <person name="Templeton K."/>
            <person name="Luo Z."/>
            <person name="Davy M."/>
            <person name="Cheng C."/>
            <person name="Mcneilage M."/>
            <person name="Scaglione D."/>
            <person name="Liu Y."/>
            <person name="Zhang Q."/>
            <person name="Datson P."/>
            <person name="De Silva N."/>
            <person name="Gardiner S."/>
            <person name="Bassett H."/>
            <person name="Chagne D."/>
            <person name="Mccallum J."/>
            <person name="Dzierzon H."/>
            <person name="Deng C."/>
            <person name="Wang Y.-Y."/>
            <person name="Barron N."/>
            <person name="Manako K."/>
            <person name="Bowen J."/>
            <person name="Foster T."/>
            <person name="Erridge Z."/>
            <person name="Tiffin H."/>
            <person name="Waite C."/>
            <person name="Davies K."/>
            <person name="Grierson E."/>
            <person name="Laing W."/>
            <person name="Kirk R."/>
            <person name="Chen X."/>
            <person name="Wood M."/>
            <person name="Montefiori M."/>
            <person name="Brummell D."/>
            <person name="Schwinn K."/>
            <person name="Catanach A."/>
            <person name="Fullerton C."/>
            <person name="Li D."/>
            <person name="Meiyalaghan S."/>
            <person name="Nieuwenhuizen N."/>
            <person name="Read N."/>
            <person name="Prakash R."/>
            <person name="Hunter D."/>
            <person name="Zhang H."/>
            <person name="Mckenzie M."/>
            <person name="Knabel M."/>
            <person name="Harris A."/>
            <person name="Allan A."/>
            <person name="Chen A."/>
            <person name="Janssen B."/>
            <person name="Plunkett B."/>
            <person name="Dwamena C."/>
            <person name="Voogd C."/>
            <person name="Leif D."/>
            <person name="Lafferty D."/>
            <person name="Souleyre E."/>
            <person name="Varkonyi-Gasic E."/>
            <person name="Gambi F."/>
            <person name="Hanley J."/>
            <person name="Yao J.-L."/>
            <person name="Cheung J."/>
            <person name="David K."/>
            <person name="Warren B."/>
            <person name="Marsh K."/>
            <person name="Snowden K."/>
            <person name="Lin-Wang K."/>
            <person name="Brian L."/>
            <person name="Martinez-Sanchez M."/>
            <person name="Wang M."/>
            <person name="Ileperuma N."/>
            <person name="Macnee N."/>
            <person name="Campin R."/>
            <person name="Mcatee P."/>
            <person name="Drummond R."/>
            <person name="Espley R."/>
            <person name="Ireland H."/>
            <person name="Wu R."/>
            <person name="Atkinson R."/>
            <person name="Karunairetnam S."/>
            <person name="Bulley S."/>
            <person name="Chunkath S."/>
            <person name="Hanley Z."/>
            <person name="Storey R."/>
            <person name="Thrimawithana A."/>
            <person name="Thomson S."/>
            <person name="David C."/>
            <person name="Testolin R."/>
        </authorList>
    </citation>
    <scope>NUCLEOTIDE SEQUENCE [LARGE SCALE GENOMIC DNA]</scope>
    <source>
        <strain evidence="3">cv. Red5</strain>
        <tissue evidence="2">Young leaf</tissue>
    </source>
</reference>
<keyword evidence="1 2" id="KW-0647">Proteasome</keyword>
<dbReference type="OMA" id="LPILMCY"/>
<gene>
    <name evidence="2" type="ORF">CEY00_Acc11986</name>
</gene>